<dbReference type="InterPro" id="IPR007539">
    <property type="entry name" value="DUF551"/>
</dbReference>
<evidence type="ECO:0000313" key="3">
    <source>
        <dbReference type="Proteomes" id="UP001589774"/>
    </source>
</evidence>
<gene>
    <name evidence="2" type="ORF">ACFFI0_26345</name>
</gene>
<dbReference type="Pfam" id="PF04448">
    <property type="entry name" value="DUF551"/>
    <property type="match status" value="1"/>
</dbReference>
<keyword evidence="3" id="KW-1185">Reference proteome</keyword>
<reference evidence="2 3" key="1">
    <citation type="submission" date="2024-09" db="EMBL/GenBank/DDBJ databases">
        <authorList>
            <person name="Sun Q."/>
            <person name="Mori K."/>
        </authorList>
    </citation>
    <scope>NUCLEOTIDE SEQUENCE [LARGE SCALE GENOMIC DNA]</scope>
    <source>
        <strain evidence="2 3">CCM 7765</strain>
    </source>
</reference>
<protein>
    <submittedName>
        <fullName evidence="2">DUF551 domain-containing protein</fullName>
    </submittedName>
</protein>
<evidence type="ECO:0000259" key="1">
    <source>
        <dbReference type="Pfam" id="PF04448"/>
    </source>
</evidence>
<feature type="domain" description="DUF551" evidence="1">
    <location>
        <begin position="96"/>
        <end position="158"/>
    </location>
</feature>
<dbReference type="Proteomes" id="UP001589774">
    <property type="component" value="Unassembled WGS sequence"/>
</dbReference>
<name>A0ABV6HT70_9SPHI</name>
<comment type="caution">
    <text evidence="2">The sequence shown here is derived from an EMBL/GenBank/DDBJ whole genome shotgun (WGS) entry which is preliminary data.</text>
</comment>
<accession>A0ABV6HT70</accession>
<evidence type="ECO:0000313" key="2">
    <source>
        <dbReference type="EMBL" id="MFC0321862.1"/>
    </source>
</evidence>
<sequence length="160" mass="18415">MNENLTYIVVKKTEGTYLRRADLVDQHHLYIGNLTLDEGDIVASDQVIKVLQAELNTEWVNVDAFNPFLPPSLPYRTRYIFLDKRDAASKEIAKPWISLSKQIPDEMQECLFTKFENTERTSVSSPILHGVHVKNGLFRPLHAKATHLFKPTHWMPIPGF</sequence>
<organism evidence="2 3">
    <name type="scientific">Olivibacter oleidegradans</name>
    <dbReference type="NCBI Taxonomy" id="760123"/>
    <lineage>
        <taxon>Bacteria</taxon>
        <taxon>Pseudomonadati</taxon>
        <taxon>Bacteroidota</taxon>
        <taxon>Sphingobacteriia</taxon>
        <taxon>Sphingobacteriales</taxon>
        <taxon>Sphingobacteriaceae</taxon>
        <taxon>Olivibacter</taxon>
    </lineage>
</organism>
<dbReference type="EMBL" id="JBHLWO010000007">
    <property type="protein sequence ID" value="MFC0321862.1"/>
    <property type="molecule type" value="Genomic_DNA"/>
</dbReference>
<proteinExistence type="predicted"/>
<dbReference type="RefSeq" id="WP_130857212.1">
    <property type="nucleotide sequence ID" value="NZ_JBHLWO010000007.1"/>
</dbReference>